<feature type="region of interest" description="Disordered" evidence="1">
    <location>
        <begin position="1350"/>
        <end position="1415"/>
    </location>
</feature>
<accession>A0A0N1I167</accession>
<feature type="compositionally biased region" description="Basic and acidic residues" evidence="1">
    <location>
        <begin position="1378"/>
        <end position="1389"/>
    </location>
</feature>
<dbReference type="Proteomes" id="UP000038009">
    <property type="component" value="Unassembled WGS sequence"/>
</dbReference>
<feature type="compositionally biased region" description="Acidic residues" evidence="1">
    <location>
        <begin position="161"/>
        <end position="172"/>
    </location>
</feature>
<feature type="region of interest" description="Disordered" evidence="1">
    <location>
        <begin position="244"/>
        <end position="271"/>
    </location>
</feature>
<feature type="region of interest" description="Disordered" evidence="1">
    <location>
        <begin position="151"/>
        <end position="189"/>
    </location>
</feature>
<feature type="compositionally biased region" description="Polar residues" evidence="1">
    <location>
        <begin position="262"/>
        <end position="271"/>
    </location>
</feature>
<feature type="compositionally biased region" description="Low complexity" evidence="1">
    <location>
        <begin position="1656"/>
        <end position="1676"/>
    </location>
</feature>
<feature type="compositionally biased region" description="Basic and acidic residues" evidence="1">
    <location>
        <begin position="1868"/>
        <end position="1877"/>
    </location>
</feature>
<feature type="region of interest" description="Disordered" evidence="1">
    <location>
        <begin position="1866"/>
        <end position="1888"/>
    </location>
</feature>
<comment type="caution">
    <text evidence="2">The sequence shown here is derived from an EMBL/GenBank/DDBJ whole genome shotgun (WGS) entry which is preliminary data.</text>
</comment>
<dbReference type="InterPro" id="IPR013783">
    <property type="entry name" value="Ig-like_fold"/>
</dbReference>
<dbReference type="OMA" id="FAVDCAY"/>
<protein>
    <submittedName>
        <fullName evidence="2">Uncharacterized protein</fullName>
    </submittedName>
</protein>
<feature type="compositionally biased region" description="Basic and acidic residues" evidence="1">
    <location>
        <begin position="1401"/>
        <end position="1412"/>
    </location>
</feature>
<feature type="region of interest" description="Disordered" evidence="1">
    <location>
        <begin position="73"/>
        <end position="99"/>
    </location>
</feature>
<organism evidence="2 3">
    <name type="scientific">Leptomonas seymouri</name>
    <dbReference type="NCBI Taxonomy" id="5684"/>
    <lineage>
        <taxon>Eukaryota</taxon>
        <taxon>Discoba</taxon>
        <taxon>Euglenozoa</taxon>
        <taxon>Kinetoplastea</taxon>
        <taxon>Metakinetoplastina</taxon>
        <taxon>Trypanosomatida</taxon>
        <taxon>Trypanosomatidae</taxon>
        <taxon>Leishmaniinae</taxon>
        <taxon>Leptomonas</taxon>
    </lineage>
</organism>
<feature type="compositionally biased region" description="Acidic residues" evidence="1">
    <location>
        <begin position="676"/>
        <end position="704"/>
    </location>
</feature>
<dbReference type="Gene3D" id="2.60.40.10">
    <property type="entry name" value="Immunoglobulins"/>
    <property type="match status" value="1"/>
</dbReference>
<evidence type="ECO:0000313" key="3">
    <source>
        <dbReference type="Proteomes" id="UP000038009"/>
    </source>
</evidence>
<evidence type="ECO:0000313" key="2">
    <source>
        <dbReference type="EMBL" id="KPI84763.1"/>
    </source>
</evidence>
<feature type="region of interest" description="Disordered" evidence="1">
    <location>
        <begin position="842"/>
        <end position="868"/>
    </location>
</feature>
<dbReference type="VEuPathDB" id="TriTrypDB:Lsey_0233_0070"/>
<name>A0A0N1I167_LEPSE</name>
<gene>
    <name evidence="2" type="ORF">ABL78_6181</name>
</gene>
<proteinExistence type="predicted"/>
<feature type="region of interest" description="Disordered" evidence="1">
    <location>
        <begin position="1639"/>
        <end position="1701"/>
    </location>
</feature>
<sequence>MFSASFADEATRARPSFVGGSVSAQGAFHPILFSLSSLTSENIDAAVVARLLQPHFKAGDFYIINAATINAPGSASPDGKRAGSAATSHTSTPRCNSELIKAGVQRELVRIATAREEARQAAAQAQAAQLSALQEEYLEDGLSPEDALAAAQAELQSHSDSEEEDEIGEDGDGSGGDGKRHKGEGGDDAAARRLPPCVCILNLPLTCSTIDRFARGIHGMAAALLLESRCCVRELVPVTTTVTQSGAAGAGDKAKSRGGGANNSATVPSSKSSLPFNDDLLKYLSGATTHLQDDGNGLPNVLVKRLEYPTEAADKSQGGAASTFRPSVSPSHFVSTLHALLLRIFRCWLRYEAWRSDRVFVRVPPYAPPREAEATAEGKALEEPAAPILDLRLGKRKSAAAPGFGPDALAFTSTSALPSTAAAAAADPAAIAAAHPRTMEDVAAERFEYGAFMRRWAVSQQPNVPRACATAGLYACLAACLRQVSCDHGTSTLRSCAETSAAQLQEDVKAAREMVSHSYVMSSGGGAEGCLPRTAAEGTATVEAATQEAFMTPFRLTAPAEDHNADAANLATAETIEAALAQFISREVAGDADALSVISAALMSAAGEGDALHWLRSALVPREQNGWHVSTRPWRSATLCCLHRPANPHRIAHSAFVFHGLTTFPQFYNDEDFLEAEERVDESGEDEEEEEDEEDEEDVLEDSIADTQSTVSADSSAPPSTAKEPVAPTTATTALKQKSSLGTLTPAASLVDHTSVVLSQLRRRRVLDQVRACHARPARQEVGVSPDRCQSVVTETNWMHAVDGTLIEVAWTAANSCQVRCTVMADPSGRVQGGYVLECPAPSTPNTAGSNDTSPSTTALDASARDPLQQSHSLELTVESGVRGFLSVDDRLRVFTKVVADNSHAVELAAYALAVAAAKEAAVAQFEAQFSKGSKAGKGRAKGSTAATPLSLEDITATLLAALPPPPEAVSSPSELAAAGSSTSAAAPPPLMHVHALFPSHRCVLTSVVSRAAVPGVRLALLPDSEHAASSVYSNAKPSLCSPLFTVHLWWQDRLCVVPVLHLSAAHFYVDGVAELFSTDLSSSVRVLLHPNGSYLTEAGAYRLFVNPRGCCTLYEEGAPASRVVHQLHSGWAAAVTNSAVRRAEREDGLQQEYLSPEKAGDVSRGPTGGLGVLSRTLFGPGVAVHRGDGPDKWLWQVARLPMITCDAATRTLGAALDSSGTDRLVYAPDQHKFQLHMKGAHSLSSRVAATFSLTSSRLTLWGDAVQLNEEKPQISGFEVDCAYGGVCGRVQASHLYRVSPFGRCTEEVAVTQANTTHWQLVLPSRYKRPKKKEPEVVLLPEYTSKAFHHAVGGRANDGESSPEKEGDTASHTVVLHLQRDPPEPRYEDVATEDGSTPDDGDTHSSAQEERGPGSIFANTTAASAGAQGMQVQCAAFNNDDSTVAIVMDTLSWSKYAQWLVTLPEKALHLLPSKEAAPTRPFRVRAFEVEAKSSHDHDLYPLTVVDDDAAIEPAPPAQRCVFYSFTDPSSEAPAWHVSTELSTALEECRRGDGSNGTEVASDLPVGPTEVHADAEENNAHGTQIASSCEQLELAEQGAVEQPTDTPAQRERAGEETGRLSLPSVSRVSSALNYWSSPCCPRSPLPENPPRANLYKSETSTSTTEVAADTDAAPARVVGGGTPTPPPPSGPRTRKLPPASSKMPLMYSYTSPADEQTGTTASSRFHEPLLSVQPQLVDFGNVYRGRRYVAKFELTNTSTVPCRYRIRTPAALRPFLVLSYPHHFVAPGITVEVAIELSGWQPHGVMDSELTIVHEGGVAEVGVVWCTTDAAHSVQMGRGVVCTGWSVSKPVLQHPLKVAAADAEDREVVEEKVKRGSSDSDASTAERIF</sequence>
<keyword evidence="3" id="KW-1185">Reference proteome</keyword>
<feature type="compositionally biased region" description="Basic and acidic residues" evidence="1">
    <location>
        <begin position="1607"/>
        <end position="1617"/>
    </location>
</feature>
<dbReference type="OrthoDB" id="273506at2759"/>
<feature type="compositionally biased region" description="Polar residues" evidence="1">
    <location>
        <begin position="705"/>
        <end position="719"/>
    </location>
</feature>
<feature type="region of interest" description="Disordered" evidence="1">
    <location>
        <begin position="1596"/>
        <end position="1623"/>
    </location>
</feature>
<feature type="compositionally biased region" description="Polar residues" evidence="1">
    <location>
        <begin position="844"/>
        <end position="860"/>
    </location>
</feature>
<dbReference type="EMBL" id="LJSK01000233">
    <property type="protein sequence ID" value="KPI84763.1"/>
    <property type="molecule type" value="Genomic_DNA"/>
</dbReference>
<feature type="compositionally biased region" description="Polar residues" evidence="1">
    <location>
        <begin position="85"/>
        <end position="95"/>
    </location>
</feature>
<evidence type="ECO:0000256" key="1">
    <source>
        <dbReference type="SAM" id="MobiDB-lite"/>
    </source>
</evidence>
<feature type="region of interest" description="Disordered" evidence="1">
    <location>
        <begin position="676"/>
        <end position="731"/>
    </location>
</feature>
<dbReference type="Pfam" id="PF14874">
    <property type="entry name" value="PapD-like"/>
    <property type="match status" value="1"/>
</dbReference>
<feature type="compositionally biased region" description="Acidic residues" evidence="1">
    <location>
        <begin position="1390"/>
        <end position="1400"/>
    </location>
</feature>
<reference evidence="2 3" key="1">
    <citation type="journal article" date="2015" name="PLoS Pathog.">
        <title>Leptomonas seymouri: Adaptations to the Dixenous Life Cycle Analyzed by Genome Sequencing, Transcriptome Profiling and Co-infection with Leishmania donovani.</title>
        <authorList>
            <person name="Kraeva N."/>
            <person name="Butenko A."/>
            <person name="Hlavacova J."/>
            <person name="Kostygov A."/>
            <person name="Myskova J."/>
            <person name="Grybchuk D."/>
            <person name="Lestinova T."/>
            <person name="Votypka J."/>
            <person name="Volf P."/>
            <person name="Opperdoes F."/>
            <person name="Flegontov P."/>
            <person name="Lukes J."/>
            <person name="Yurchenko V."/>
        </authorList>
    </citation>
    <scope>NUCLEOTIDE SEQUENCE [LARGE SCALE GENOMIC DNA]</scope>
    <source>
        <strain evidence="2 3">ATCC 30220</strain>
    </source>
</reference>